<dbReference type="InterPro" id="IPR020518">
    <property type="entry name" value="Tscrpt_reg_PrtN"/>
</dbReference>
<accession>A0A2N0WCB0</accession>
<dbReference type="EMBL" id="PISJ01000018">
    <property type="protein sequence ID" value="PKF32173.1"/>
    <property type="molecule type" value="Genomic_DNA"/>
</dbReference>
<evidence type="ECO:0000313" key="2">
    <source>
        <dbReference type="Proteomes" id="UP000233553"/>
    </source>
</evidence>
<comment type="caution">
    <text evidence="1">The sequence shown here is derived from an EMBL/GenBank/DDBJ whole genome shotgun (WGS) entry which is preliminary data.</text>
</comment>
<name>A0A2N0WCB0_9GAMM</name>
<gene>
    <name evidence="1" type="ORF">CW311_15265</name>
</gene>
<dbReference type="Pfam" id="PF11112">
    <property type="entry name" value="PyocinActivator"/>
    <property type="match status" value="1"/>
</dbReference>
<dbReference type="Proteomes" id="UP000233553">
    <property type="component" value="Unassembled WGS sequence"/>
</dbReference>
<protein>
    <submittedName>
        <fullName evidence="1">Pyocin activator protein PrtN</fullName>
    </submittedName>
</protein>
<sequence length="91" mass="10519">MGAAIKLETVDYLFMKYRSMAVDLMTIVSDYYPHLSKAEALRKANNCEFPFSVFKIDKSKRAPFLVHLNDFADVLDKQYSQASKDFATFHQ</sequence>
<reference evidence="1 2" key="1">
    <citation type="submission" date="2017-12" db="EMBL/GenBank/DDBJ databases">
        <title>Draft Genome sequences of multiple microbial strains isolated from spacecraft associated surfaces.</title>
        <authorList>
            <person name="Seuylemezian A."/>
            <person name="Vaishampayan P."/>
            <person name="Venkateswaran K."/>
        </authorList>
    </citation>
    <scope>NUCLEOTIDE SEQUENCE [LARGE SCALE GENOMIC DNA]</scope>
    <source>
        <strain evidence="1 2">2P01AA</strain>
    </source>
</reference>
<evidence type="ECO:0000313" key="1">
    <source>
        <dbReference type="EMBL" id="PKF32173.1"/>
    </source>
</evidence>
<dbReference type="RefSeq" id="WP_101237071.1">
    <property type="nucleotide sequence ID" value="NZ_PISJ01000018.1"/>
</dbReference>
<organism evidence="1 2">
    <name type="scientific">Acinetobacter proteolyticus</name>
    <dbReference type="NCBI Taxonomy" id="1776741"/>
    <lineage>
        <taxon>Bacteria</taxon>
        <taxon>Pseudomonadati</taxon>
        <taxon>Pseudomonadota</taxon>
        <taxon>Gammaproteobacteria</taxon>
        <taxon>Moraxellales</taxon>
        <taxon>Moraxellaceae</taxon>
        <taxon>Acinetobacter</taxon>
    </lineage>
</organism>
<dbReference type="AlphaFoldDB" id="A0A2N0WCB0"/>
<proteinExistence type="predicted"/>
<dbReference type="GO" id="GO:0006355">
    <property type="term" value="P:regulation of DNA-templated transcription"/>
    <property type="evidence" value="ECO:0007669"/>
    <property type="project" value="InterPro"/>
</dbReference>